<evidence type="ECO:0000313" key="3">
    <source>
        <dbReference type="EMBL" id="KGM33606.1"/>
    </source>
</evidence>
<dbReference type="GO" id="GO:0043190">
    <property type="term" value="C:ATP-binding cassette (ABC) transporter complex"/>
    <property type="evidence" value="ECO:0007669"/>
    <property type="project" value="InterPro"/>
</dbReference>
<evidence type="ECO:0000313" key="4">
    <source>
        <dbReference type="Proteomes" id="UP000029995"/>
    </source>
</evidence>
<proteinExistence type="predicted"/>
<dbReference type="CDD" id="cd13611">
    <property type="entry name" value="PBP2_YehZ"/>
    <property type="match status" value="1"/>
</dbReference>
<dbReference type="RefSeq" id="WP_034838165.1">
    <property type="nucleotide sequence ID" value="NZ_JANX01000165.1"/>
</dbReference>
<dbReference type="Gene3D" id="3.40.190.10">
    <property type="entry name" value="Periplasmic binding protein-like II"/>
    <property type="match status" value="1"/>
</dbReference>
<feature type="signal peptide" evidence="1">
    <location>
        <begin position="1"/>
        <end position="24"/>
    </location>
</feature>
<evidence type="ECO:0000259" key="2">
    <source>
        <dbReference type="Pfam" id="PF04069"/>
    </source>
</evidence>
<dbReference type="OrthoDB" id="9781705at2"/>
<name>A0A0A0D4G6_9PROT</name>
<organism evidence="3 4">
    <name type="scientific">Inquilinus limosus MP06</name>
    <dbReference type="NCBI Taxonomy" id="1398085"/>
    <lineage>
        <taxon>Bacteria</taxon>
        <taxon>Pseudomonadati</taxon>
        <taxon>Pseudomonadota</taxon>
        <taxon>Alphaproteobacteria</taxon>
        <taxon>Rhodospirillales</taxon>
        <taxon>Rhodospirillaceae</taxon>
        <taxon>Inquilinus</taxon>
    </lineage>
</organism>
<reference evidence="3 4" key="1">
    <citation type="submission" date="2014-01" db="EMBL/GenBank/DDBJ databases">
        <title>Genome sequence determination for a cystic fibrosis isolate, Inquilinus limosus.</title>
        <authorList>
            <person name="Pino M."/>
            <person name="Di Conza J."/>
            <person name="Gutkind G."/>
        </authorList>
    </citation>
    <scope>NUCLEOTIDE SEQUENCE [LARGE SCALE GENOMIC DNA]</scope>
    <source>
        <strain evidence="3 4">MP06</strain>
    </source>
</reference>
<dbReference type="SUPFAM" id="SSF53850">
    <property type="entry name" value="Periplasmic binding protein-like II"/>
    <property type="match status" value="1"/>
</dbReference>
<protein>
    <submittedName>
        <fullName evidence="3">Glycine/betaine ABC transporter substrate-binding protein</fullName>
    </submittedName>
</protein>
<dbReference type="Gene3D" id="3.40.190.120">
    <property type="entry name" value="Osmoprotection protein (prox), domain 2"/>
    <property type="match status" value="1"/>
</dbReference>
<feature type="chain" id="PRO_5001961087" evidence="1">
    <location>
        <begin position="25"/>
        <end position="296"/>
    </location>
</feature>
<feature type="domain" description="ABC-type glycine betaine transport system substrate-binding" evidence="2">
    <location>
        <begin position="27"/>
        <end position="292"/>
    </location>
</feature>
<dbReference type="GO" id="GO:0022857">
    <property type="term" value="F:transmembrane transporter activity"/>
    <property type="evidence" value="ECO:0007669"/>
    <property type="project" value="InterPro"/>
</dbReference>
<dbReference type="AlphaFoldDB" id="A0A0A0D4G6"/>
<comment type="caution">
    <text evidence="3">The sequence shown here is derived from an EMBL/GenBank/DDBJ whole genome shotgun (WGS) entry which is preliminary data.</text>
</comment>
<keyword evidence="1" id="KW-0732">Signal</keyword>
<dbReference type="InterPro" id="IPR007210">
    <property type="entry name" value="ABC_Gly_betaine_transp_sub-bd"/>
</dbReference>
<sequence length="296" mass="31761">MIGTRLKRAILSAIALLAFGGAAAAAELTVGGKDFTEQFLLAEMTKQLLEAKGYTVEKKDGMGTNIVRAALESGEVDLYWEYTGTSLVTFNKITDKLTPEETYAKVKELDGAKGLVWLAPSKANNTYALAIRKGNPKTDGMATLSNLAAAYKDGKDPVMATTAEFPKREDGLLGLQKAYDFKAGRANVRPMEIGLVFPALANGDVDVSVVAATDGRIAAMGLILLKDDKGFFPNYALVPVVRKEVLDAHPDLKPLLESLATRLDDATMQRLNGEVDVQKKSIEAVAAAYLKEGGFL</sequence>
<evidence type="ECO:0000256" key="1">
    <source>
        <dbReference type="SAM" id="SignalP"/>
    </source>
</evidence>
<dbReference type="EMBL" id="JANX01000165">
    <property type="protein sequence ID" value="KGM33606.1"/>
    <property type="molecule type" value="Genomic_DNA"/>
</dbReference>
<accession>A0A0A0D4G6</accession>
<dbReference type="Pfam" id="PF04069">
    <property type="entry name" value="OpuAC"/>
    <property type="match status" value="1"/>
</dbReference>
<dbReference type="Proteomes" id="UP000029995">
    <property type="component" value="Unassembled WGS sequence"/>
</dbReference>
<gene>
    <name evidence="3" type="ORF">P409_14835</name>
</gene>